<dbReference type="AlphaFoldDB" id="A0AAV1QU53"/>
<evidence type="ECO:0000313" key="3">
    <source>
        <dbReference type="Proteomes" id="UP001314170"/>
    </source>
</evidence>
<feature type="region of interest" description="Disordered" evidence="1">
    <location>
        <begin position="35"/>
        <end position="70"/>
    </location>
</feature>
<dbReference type="EMBL" id="CAWUPB010000249">
    <property type="protein sequence ID" value="CAK7324330.1"/>
    <property type="molecule type" value="Genomic_DNA"/>
</dbReference>
<accession>A0AAV1QU53</accession>
<comment type="caution">
    <text evidence="2">The sequence shown here is derived from an EMBL/GenBank/DDBJ whole genome shotgun (WGS) entry which is preliminary data.</text>
</comment>
<protein>
    <submittedName>
        <fullName evidence="2">Uncharacterized protein</fullName>
    </submittedName>
</protein>
<evidence type="ECO:0000313" key="2">
    <source>
        <dbReference type="EMBL" id="CAK7324330.1"/>
    </source>
</evidence>
<organism evidence="2 3">
    <name type="scientific">Dovyalis caffra</name>
    <dbReference type="NCBI Taxonomy" id="77055"/>
    <lineage>
        <taxon>Eukaryota</taxon>
        <taxon>Viridiplantae</taxon>
        <taxon>Streptophyta</taxon>
        <taxon>Embryophyta</taxon>
        <taxon>Tracheophyta</taxon>
        <taxon>Spermatophyta</taxon>
        <taxon>Magnoliopsida</taxon>
        <taxon>eudicotyledons</taxon>
        <taxon>Gunneridae</taxon>
        <taxon>Pentapetalae</taxon>
        <taxon>rosids</taxon>
        <taxon>fabids</taxon>
        <taxon>Malpighiales</taxon>
        <taxon>Salicaceae</taxon>
        <taxon>Flacourtieae</taxon>
        <taxon>Dovyalis</taxon>
    </lineage>
</organism>
<name>A0AAV1QU53_9ROSI</name>
<dbReference type="Proteomes" id="UP001314170">
    <property type="component" value="Unassembled WGS sequence"/>
</dbReference>
<keyword evidence="3" id="KW-1185">Reference proteome</keyword>
<evidence type="ECO:0000256" key="1">
    <source>
        <dbReference type="SAM" id="MobiDB-lite"/>
    </source>
</evidence>
<sequence>MRHGYTWFCDKDRDISAFNSVYIVQNLPRHSTGPISTHQLMGLPGPPNTSATAVFEDSKESPSLQPSRHPQIFYHNYSHNKNHTFG</sequence>
<gene>
    <name evidence="2" type="ORF">DCAF_LOCUS1970</name>
</gene>
<reference evidence="2 3" key="1">
    <citation type="submission" date="2024-01" db="EMBL/GenBank/DDBJ databases">
        <authorList>
            <person name="Waweru B."/>
        </authorList>
    </citation>
    <scope>NUCLEOTIDE SEQUENCE [LARGE SCALE GENOMIC DNA]</scope>
</reference>
<proteinExistence type="predicted"/>